<accession>A0A9D9DA62</accession>
<evidence type="ECO:0000313" key="2">
    <source>
        <dbReference type="EMBL" id="MBO8415976.1"/>
    </source>
</evidence>
<dbReference type="SUPFAM" id="SSF51182">
    <property type="entry name" value="RmlC-like cupins"/>
    <property type="match status" value="1"/>
</dbReference>
<feature type="domain" description="Cupin type-2" evidence="1">
    <location>
        <begin position="53"/>
        <end position="108"/>
    </location>
</feature>
<dbReference type="AlphaFoldDB" id="A0A9D9DA62"/>
<dbReference type="InterPro" id="IPR047263">
    <property type="entry name" value="HNL-like_cupin"/>
</dbReference>
<protein>
    <submittedName>
        <fullName evidence="2">Cupin domain-containing protein</fullName>
    </submittedName>
</protein>
<dbReference type="Gene3D" id="2.60.120.10">
    <property type="entry name" value="Jelly Rolls"/>
    <property type="match status" value="1"/>
</dbReference>
<dbReference type="PANTHER" id="PTHR43698:SF1">
    <property type="entry name" value="BLL4564 PROTEIN"/>
    <property type="match status" value="1"/>
</dbReference>
<dbReference type="InterPro" id="IPR014710">
    <property type="entry name" value="RmlC-like_jellyroll"/>
</dbReference>
<evidence type="ECO:0000259" key="1">
    <source>
        <dbReference type="Pfam" id="PF07883"/>
    </source>
</evidence>
<dbReference type="InterPro" id="IPR013096">
    <property type="entry name" value="Cupin_2"/>
</dbReference>
<dbReference type="Proteomes" id="UP000823631">
    <property type="component" value="Unassembled WGS sequence"/>
</dbReference>
<evidence type="ECO:0000313" key="3">
    <source>
        <dbReference type="Proteomes" id="UP000823631"/>
    </source>
</evidence>
<reference evidence="2" key="1">
    <citation type="submission" date="2020-10" db="EMBL/GenBank/DDBJ databases">
        <authorList>
            <person name="Gilroy R."/>
        </authorList>
    </citation>
    <scope>NUCLEOTIDE SEQUENCE</scope>
    <source>
        <strain evidence="2">17213</strain>
    </source>
</reference>
<sequence length="145" mass="15962">MAQNEKIEAKKAPHDTIFAQGEVNPYGQFFTGVSYLNMLNPNDEVFNCPIGNVTFEPGTRTNWHKHSGGQILLVLAGSGLYCERGGSPRVIKKGDIVRIPPAVEHWHGAGPDTWMTHISIEPNVPGNKAEWLEPVSDADYLKKPA</sequence>
<comment type="caution">
    <text evidence="2">The sequence shown here is derived from an EMBL/GenBank/DDBJ whole genome shotgun (WGS) entry which is preliminary data.</text>
</comment>
<dbReference type="PANTHER" id="PTHR43698">
    <property type="entry name" value="RIBD C-TERMINAL DOMAIN CONTAINING PROTEIN"/>
    <property type="match status" value="1"/>
</dbReference>
<dbReference type="Pfam" id="PF07883">
    <property type="entry name" value="Cupin_2"/>
    <property type="match status" value="1"/>
</dbReference>
<name>A0A9D9DA62_9GAMM</name>
<dbReference type="CDD" id="cd02233">
    <property type="entry name" value="cupin_HNL-like"/>
    <property type="match status" value="1"/>
</dbReference>
<dbReference type="EMBL" id="JADINH010000133">
    <property type="protein sequence ID" value="MBO8415976.1"/>
    <property type="molecule type" value="Genomic_DNA"/>
</dbReference>
<proteinExistence type="predicted"/>
<dbReference type="InterPro" id="IPR011051">
    <property type="entry name" value="RmlC_Cupin_sf"/>
</dbReference>
<organism evidence="2 3">
    <name type="scientific">Candidatus Avisuccinivibrio stercorigallinarum</name>
    <dbReference type="NCBI Taxonomy" id="2840704"/>
    <lineage>
        <taxon>Bacteria</taxon>
        <taxon>Pseudomonadati</taxon>
        <taxon>Pseudomonadota</taxon>
        <taxon>Gammaproteobacteria</taxon>
        <taxon>Aeromonadales</taxon>
        <taxon>Succinivibrionaceae</taxon>
        <taxon>Succinivibrionaceae incertae sedis</taxon>
        <taxon>Candidatus Avisuccinivibrio</taxon>
    </lineage>
</organism>
<reference evidence="2" key="2">
    <citation type="journal article" date="2021" name="PeerJ">
        <title>Extensive microbial diversity within the chicken gut microbiome revealed by metagenomics and culture.</title>
        <authorList>
            <person name="Gilroy R."/>
            <person name="Ravi A."/>
            <person name="Getino M."/>
            <person name="Pursley I."/>
            <person name="Horton D.L."/>
            <person name="Alikhan N.F."/>
            <person name="Baker D."/>
            <person name="Gharbi K."/>
            <person name="Hall N."/>
            <person name="Watson M."/>
            <person name="Adriaenssens E.M."/>
            <person name="Foster-Nyarko E."/>
            <person name="Jarju S."/>
            <person name="Secka A."/>
            <person name="Antonio M."/>
            <person name="Oren A."/>
            <person name="Chaudhuri R.R."/>
            <person name="La Ragione R."/>
            <person name="Hildebrand F."/>
            <person name="Pallen M.J."/>
        </authorList>
    </citation>
    <scope>NUCLEOTIDE SEQUENCE</scope>
    <source>
        <strain evidence="2">17213</strain>
    </source>
</reference>
<gene>
    <name evidence="2" type="ORF">IAB19_06320</name>
</gene>